<reference evidence="3" key="1">
    <citation type="submission" date="2024-06" db="EMBL/GenBank/DDBJ databases">
        <title>Multi-omics analyses provide insights into the biosynthesis of the anticancer antibiotic pleurotin in Hohenbuehelia grisea.</title>
        <authorList>
            <person name="Weaver J.A."/>
            <person name="Alberti F."/>
        </authorList>
    </citation>
    <scope>NUCLEOTIDE SEQUENCE [LARGE SCALE GENOMIC DNA]</scope>
    <source>
        <strain evidence="3">T-177</strain>
    </source>
</reference>
<gene>
    <name evidence="2" type="ORF">HGRIS_000814</name>
</gene>
<proteinExistence type="predicted"/>
<sequence>MAPPFEICEMVFNDLSASDIKTLALVSPDWKDVVQTKLFQKVTLKLDDIPDLDFSADCLSKVDVVVVDASGVGSWPEFPPFRPLPIFPHARYLEITTFSCESWSPQALASIMGLFNSWTCTLAAVKSVCFTNSTLPGLIRLPPNVEEVKFKDVLLSLVPTTVESIPFDSLPKALSRLSIDSYGMRGCNAAKDTEHILRDLTRFTAVVPVGNLTELRLSICASQTTAVAALLDACPLLKDLQLSWGSSGNCTTCNIDSLTGLLPDISQLSQLASIDVQVWCKPRSFISCAQALRGLKFSPSLQKMFVGIPFLGSDGSGEVDLARAMLEVACRETARVTLQISAIHSATFRHWELLQSEPSELSQEYVDGLTRILAADKASAKVPQGAKFGLEVISSSSRDGLGWRVQRTLPCSRTEYLSVIN</sequence>
<dbReference type="Proteomes" id="UP001556367">
    <property type="component" value="Unassembled WGS sequence"/>
</dbReference>
<dbReference type="SUPFAM" id="SSF52047">
    <property type="entry name" value="RNI-like"/>
    <property type="match status" value="1"/>
</dbReference>
<dbReference type="Pfam" id="PF00646">
    <property type="entry name" value="F-box"/>
    <property type="match status" value="1"/>
</dbReference>
<evidence type="ECO:0000313" key="2">
    <source>
        <dbReference type="EMBL" id="KAL0945311.1"/>
    </source>
</evidence>
<dbReference type="PROSITE" id="PS50181">
    <property type="entry name" value="FBOX"/>
    <property type="match status" value="1"/>
</dbReference>
<evidence type="ECO:0000313" key="3">
    <source>
        <dbReference type="Proteomes" id="UP001556367"/>
    </source>
</evidence>
<dbReference type="InterPro" id="IPR032675">
    <property type="entry name" value="LRR_dom_sf"/>
</dbReference>
<organism evidence="2 3">
    <name type="scientific">Hohenbuehelia grisea</name>
    <dbReference type="NCBI Taxonomy" id="104357"/>
    <lineage>
        <taxon>Eukaryota</taxon>
        <taxon>Fungi</taxon>
        <taxon>Dikarya</taxon>
        <taxon>Basidiomycota</taxon>
        <taxon>Agaricomycotina</taxon>
        <taxon>Agaricomycetes</taxon>
        <taxon>Agaricomycetidae</taxon>
        <taxon>Agaricales</taxon>
        <taxon>Pleurotineae</taxon>
        <taxon>Pleurotaceae</taxon>
        <taxon>Hohenbuehelia</taxon>
    </lineage>
</organism>
<protein>
    <recommendedName>
        <fullName evidence="1">F-box domain-containing protein</fullName>
    </recommendedName>
</protein>
<feature type="domain" description="F-box" evidence="1">
    <location>
        <begin position="1"/>
        <end position="42"/>
    </location>
</feature>
<comment type="caution">
    <text evidence="2">The sequence shown here is derived from an EMBL/GenBank/DDBJ whole genome shotgun (WGS) entry which is preliminary data.</text>
</comment>
<accession>A0ABR3IPV5</accession>
<keyword evidence="3" id="KW-1185">Reference proteome</keyword>
<dbReference type="EMBL" id="JASNQZ010000018">
    <property type="protein sequence ID" value="KAL0945311.1"/>
    <property type="molecule type" value="Genomic_DNA"/>
</dbReference>
<evidence type="ECO:0000259" key="1">
    <source>
        <dbReference type="PROSITE" id="PS50181"/>
    </source>
</evidence>
<dbReference type="InterPro" id="IPR001810">
    <property type="entry name" value="F-box_dom"/>
</dbReference>
<name>A0ABR3IPV5_9AGAR</name>
<dbReference type="Gene3D" id="3.80.10.10">
    <property type="entry name" value="Ribonuclease Inhibitor"/>
    <property type="match status" value="1"/>
</dbReference>